<dbReference type="InterPro" id="IPR016036">
    <property type="entry name" value="Malonyl_transacylase_ACP-bd"/>
</dbReference>
<dbReference type="OrthoDB" id="429813at2759"/>
<dbReference type="Pfam" id="PF02801">
    <property type="entry name" value="Ketoacyl-synt_C"/>
    <property type="match status" value="1"/>
</dbReference>
<dbReference type="InterPro" id="IPR049900">
    <property type="entry name" value="PKS_mFAS_DH"/>
</dbReference>
<evidence type="ECO:0000256" key="7">
    <source>
        <dbReference type="SAM" id="MobiDB-lite"/>
    </source>
</evidence>
<dbReference type="InterPro" id="IPR029058">
    <property type="entry name" value="AB_hydrolase_fold"/>
</dbReference>
<dbReference type="InterPro" id="IPR013217">
    <property type="entry name" value="Methyltransf_12"/>
</dbReference>
<evidence type="ECO:0000259" key="9">
    <source>
        <dbReference type="PROSITE" id="PS52004"/>
    </source>
</evidence>
<feature type="compositionally biased region" description="Polar residues" evidence="7">
    <location>
        <begin position="1555"/>
        <end position="1571"/>
    </location>
</feature>
<dbReference type="InterPro" id="IPR049552">
    <property type="entry name" value="PKS_DH_N"/>
</dbReference>
<dbReference type="InterPro" id="IPR014043">
    <property type="entry name" value="Acyl_transferase_dom"/>
</dbReference>
<dbReference type="Gene3D" id="1.10.1200.10">
    <property type="entry name" value="ACP-like"/>
    <property type="match status" value="2"/>
</dbReference>
<dbReference type="SMART" id="SM00823">
    <property type="entry name" value="PKS_PP"/>
    <property type="match status" value="2"/>
</dbReference>
<dbReference type="InterPro" id="IPR029063">
    <property type="entry name" value="SAM-dependent_MTases_sf"/>
</dbReference>
<dbReference type="SUPFAM" id="SSF53474">
    <property type="entry name" value="alpha/beta-Hydrolases"/>
    <property type="match status" value="1"/>
</dbReference>
<dbReference type="InterPro" id="IPR050091">
    <property type="entry name" value="PKS_NRPS_Biosynth_Enz"/>
</dbReference>
<feature type="domain" description="Carrier" evidence="8">
    <location>
        <begin position="1332"/>
        <end position="1406"/>
    </location>
</feature>
<dbReference type="GO" id="GO:0004315">
    <property type="term" value="F:3-oxoacyl-[acyl-carrier-protein] synthase activity"/>
    <property type="evidence" value="ECO:0007669"/>
    <property type="project" value="InterPro"/>
</dbReference>
<dbReference type="PROSITE" id="PS00012">
    <property type="entry name" value="PHOSPHOPANTETHEINE"/>
    <property type="match status" value="1"/>
</dbReference>
<dbReference type="SUPFAM" id="SSF53901">
    <property type="entry name" value="Thiolase-like"/>
    <property type="match status" value="1"/>
</dbReference>
<keyword evidence="4" id="KW-0808">Transferase</keyword>
<dbReference type="InterPro" id="IPR041068">
    <property type="entry name" value="HTH_51"/>
</dbReference>
<dbReference type="CDD" id="cd00833">
    <property type="entry name" value="PKS"/>
    <property type="match status" value="1"/>
</dbReference>
<evidence type="ECO:0000256" key="3">
    <source>
        <dbReference type="ARBA" id="ARBA00022553"/>
    </source>
</evidence>
<dbReference type="InterPro" id="IPR042104">
    <property type="entry name" value="PKS_dehydratase_sf"/>
</dbReference>
<dbReference type="SMART" id="SM00827">
    <property type="entry name" value="PKS_AT"/>
    <property type="match status" value="1"/>
</dbReference>
<dbReference type="PROSITE" id="PS52019">
    <property type="entry name" value="PKS_MFAS_DH"/>
    <property type="match status" value="1"/>
</dbReference>
<dbReference type="Gene3D" id="3.10.129.110">
    <property type="entry name" value="Polyketide synthase dehydratase"/>
    <property type="match status" value="1"/>
</dbReference>
<feature type="domain" description="Carrier" evidence="8">
    <location>
        <begin position="1460"/>
        <end position="1537"/>
    </location>
</feature>
<dbReference type="GO" id="GO:0008168">
    <property type="term" value="F:methyltransferase activity"/>
    <property type="evidence" value="ECO:0007669"/>
    <property type="project" value="UniProtKB-KW"/>
</dbReference>
<evidence type="ECO:0000256" key="5">
    <source>
        <dbReference type="ARBA" id="ARBA00023268"/>
    </source>
</evidence>
<dbReference type="Gene3D" id="3.40.50.1820">
    <property type="entry name" value="alpha/beta hydrolase"/>
    <property type="match status" value="1"/>
</dbReference>
<dbReference type="InterPro" id="IPR014030">
    <property type="entry name" value="Ketoacyl_synth_N"/>
</dbReference>
<dbReference type="SMART" id="SM00825">
    <property type="entry name" value="PKS_KS"/>
    <property type="match status" value="1"/>
</dbReference>
<dbReference type="SUPFAM" id="SSF55048">
    <property type="entry name" value="Probable ACP-binding domain of malonyl-CoA ACP transacylase"/>
    <property type="match status" value="1"/>
</dbReference>
<feature type="domain" description="PKS/mFAS DH" evidence="10">
    <location>
        <begin position="921"/>
        <end position="1247"/>
    </location>
</feature>
<dbReference type="Pfam" id="PF00109">
    <property type="entry name" value="ketoacyl-synt"/>
    <property type="match status" value="1"/>
</dbReference>
<dbReference type="PROSITE" id="PS50075">
    <property type="entry name" value="CARRIER"/>
    <property type="match status" value="2"/>
</dbReference>
<dbReference type="CDD" id="cd02440">
    <property type="entry name" value="AdoMet_MTases"/>
    <property type="match status" value="1"/>
</dbReference>
<dbReference type="PROSITE" id="PS52004">
    <property type="entry name" value="KS3_2"/>
    <property type="match status" value="1"/>
</dbReference>
<evidence type="ECO:0000256" key="2">
    <source>
        <dbReference type="ARBA" id="ARBA00022450"/>
    </source>
</evidence>
<accession>A0A9W9XZ49</accession>
<feature type="active site" description="Proton donor; for dehydratase activity" evidence="6">
    <location>
        <position position="1153"/>
    </location>
</feature>
<evidence type="ECO:0000259" key="10">
    <source>
        <dbReference type="PROSITE" id="PS52019"/>
    </source>
</evidence>
<dbReference type="InterPro" id="IPR013094">
    <property type="entry name" value="AB_hydrolase_3"/>
</dbReference>
<dbReference type="InterPro" id="IPR016039">
    <property type="entry name" value="Thiolase-like"/>
</dbReference>
<reference evidence="11" key="2">
    <citation type="journal article" date="2023" name="IMA Fungus">
        <title>Comparative genomic study of the Penicillium genus elucidates a diverse pangenome and 15 lateral gene transfer events.</title>
        <authorList>
            <person name="Petersen C."/>
            <person name="Sorensen T."/>
            <person name="Nielsen M.R."/>
            <person name="Sondergaard T.E."/>
            <person name="Sorensen J.L."/>
            <person name="Fitzpatrick D.A."/>
            <person name="Frisvad J.C."/>
            <person name="Nielsen K.L."/>
        </authorList>
    </citation>
    <scope>NUCLEOTIDE SEQUENCE</scope>
    <source>
        <strain evidence="11">IBT 29495</strain>
    </source>
</reference>
<dbReference type="InterPro" id="IPR009081">
    <property type="entry name" value="PP-bd_ACP"/>
</dbReference>
<dbReference type="GO" id="GO:0030639">
    <property type="term" value="P:polyketide biosynthetic process"/>
    <property type="evidence" value="ECO:0007669"/>
    <property type="project" value="UniProtKB-ARBA"/>
</dbReference>
<dbReference type="Gene3D" id="3.40.366.10">
    <property type="entry name" value="Malonyl-Coenzyme A Acyl Carrier Protein, domain 2"/>
    <property type="match status" value="1"/>
</dbReference>
<dbReference type="Pfam" id="PF21089">
    <property type="entry name" value="PKS_DH_N"/>
    <property type="match status" value="1"/>
</dbReference>
<dbReference type="InterPro" id="IPR020841">
    <property type="entry name" value="PKS_Beta-ketoAc_synthase_dom"/>
</dbReference>
<protein>
    <submittedName>
        <fullName evidence="11">Ketoacyl-synt-domain-containing protein</fullName>
    </submittedName>
</protein>
<dbReference type="Pfam" id="PF18558">
    <property type="entry name" value="HTH_51"/>
    <property type="match status" value="1"/>
</dbReference>
<dbReference type="InterPro" id="IPR016035">
    <property type="entry name" value="Acyl_Trfase/lysoPLipase"/>
</dbReference>
<gene>
    <name evidence="11" type="ORF">N7463_002295</name>
</gene>
<sequence length="2329" mass="254771">MGSAVLDEVSPNAVAIVGMGCRFSGADSVEDYWRILEMGQSMMSDLPKSRFPASEHQRSTDKTVYFGNYLDSISRFDNRFFKKSSREAASMDPQQRLLLEVSYEALESSGFFGPREPDLDVGCFIGVCASDYNDNVASHPSNAFSALGTLRAFVPGRVSHFFGLTGPSIALDTACSSSAVAIDAACKAILHGDCKSAIAGGVSVFTSPFFYQNLSSASFLSSTGASKSFDANADGYCRGEGVGLVVLKRLSDAVACGDNILGTILSTAVRQSSNKVPITVPYSPSQTDLYRKLIRTAGITPEAVTYVEAHGTGTPVGDPLEFGAIKEVFGTQSRLDPLYFASVKGNIGHTEGASGVAGLIKIILMMQHRAIPRQAHLQSAHPKISLVPGQISIPMETMPWNAKRLVACMNNYGAAGSIAAMIVEQPPSQDVATTTLNGRNKYPLVITANSPKSLSENCAKLAGYVSSLKGQSASGASLLADFTFNLSDRQNRNLPNMFTAAVSSLSELDSQLLAVASDPVSTICQPSQSTKPVVLIFGGQTARTVGLDKSVYECSHVFRRYLDDCNDVIKGFGHHGIYPDIFDPAPVHDVVSLQIMQFALQYACAQSWIACGLKVNCVLGHSFGQLAALTVSGVLSLADGLKLVYGRGVLMRDSWPSERGSMLALEADRTSTMQIVSQIRAINSYSSSGIEVACFNGPSSHVLVGSSVEIDAALQATKRTNIKAKVLDVTHGFHSRFCDTIVPELERLAQGLTFNKPKIPLETCSNGQPWSEVTAKLIAEHTRTPVYFEDAVKRIEMRLGACTWLEAGSNSPVTSMVRRALADLKDHSFCPINLSRDDAMSTLVDITVGLWKNGEHVQYWPFHHIQRQDYQHLNLPPYQFEKNEHWLDFDLQAGNGSESTGTRSKSSASVIAEPEPEPVFISFAGSQDIGNGQKQTTFTIDPRSEEWKVLVAGHSVLQESLCPAPLYLELVLRAAKDLANINKMPSVPFARVDELEMASPLGMSQDKVVQLVLKSSDTTGRRFTFSFHSQARAGKPIALQTHAAGKCEITPDDDTTVIAEFERTRKLLQHMHKGQRQDHAQRYAEMASQPDSEAVYGSVVYKIFSRVVQYHDFYQGVRRLASTNDGYVAAEVSLPETQPGVSKDLLSFPIAIDNFFQVPGLFANCLAPCPSDEVFVSTHVDRIQLSPEFGKRQTEGGSPAWDVFAISTPISEKESSNDIFVTDKGTNKLVFIVFGAKFSRVKTATLAKILSRANQNETSAPIRDKTIQRGLLDTGKAPLISSVSKTPTVVLSLPIPGQQQPSRQTGLQVEAMTAKKLPSPSPPVIQIRPQLPSVETQLRQMLSEITDVPADHFQTTVTLDQLGIDSLMTTEIVSEVQEVFNIAIDASQLFDLQTFGSLCSYLDAHKNRQGSVNAVDQSPQAKVASPLTSTLDISPAEEQDTIREVMIEQTTSVAENAGVPDYEELVAQLAGLLGTHLECPSSDFTRSTNLMDRGLDSLLSMELMSDIEEIFGVSIDSSLLLSESSFGHLADILVSAVTPLRLASSTDSSTVTSTRAQSTGMTTPGTMTDNSVDGGDIFTATAKVQSVSTTPVLDSAARAFESIKRHFDKFAEQYQFSDFYTKVADKQADLVLAYVVEAFADFGIDLNTLRPGEQIPRIPVAPKHERMIKVFNEILRRGKLADYDGREYVRSDAIVQKMPSSVLYKDILAQFPQHAKEHTLLNLCGSDMSKLLTGRMDPLAVLFGNKSNREILEDVYSTAPMFVIHSQLLTDYLEKALSTSSPGPDGKFHIMELGAGTGATTRWIVDRLVQCGIPIEYTFTDISSALVTGGKRKFARYDCMKYGTVDIEKEPPAQYLGQFDVVLATNCIHATRNLHNSMGNISKLLRPHGFVSLVELTTRNYWLDMVFSLLDGWWLYDDGRPYVLATPEFWEKTMLQVGFQHVSWTGGHTPESEVVRVISGFKQPVQDPSLYRSMPQEKTGNVETVVFSHTDKDLPLRADIHYPSRRTAARYDTWVTGLVIHGGGHVMLSRQDIRPRQIQLLLDNGILPVSIDYRLCPETTILEGPLVDVANAYAWARNSLPSLSLTETRVNERLDRSRAVVIGWSTGGMLAMSLAWTSIPRGISPPTGILAFYCPTNYEDDFWLKPNMPKHSDTFGGESYNVIDGVYNAPITAYNVPSKIKAAAGWMAPKDPRSRVVLHMNWHGQTLPVLFRGLPAGPSVPQQAASAFNRLQQPPKEDVIQASPYAQILQGNYKSPTHIVFGTNDDLIPWEQAQRTVAAMKDAGIESGLTIAPGEPHLFDLYRDPNGCRWGYVMEGYNFLLQILGKQTV</sequence>
<dbReference type="GO" id="GO:0017000">
    <property type="term" value="P:antibiotic biosynthetic process"/>
    <property type="evidence" value="ECO:0007669"/>
    <property type="project" value="UniProtKB-ARBA"/>
</dbReference>
<evidence type="ECO:0000313" key="11">
    <source>
        <dbReference type="EMBL" id="KAJ5512743.1"/>
    </source>
</evidence>
<dbReference type="GO" id="GO:0004312">
    <property type="term" value="F:fatty acid synthase activity"/>
    <property type="evidence" value="ECO:0007669"/>
    <property type="project" value="TreeGrafter"/>
</dbReference>
<dbReference type="GO" id="GO:0032259">
    <property type="term" value="P:methylation"/>
    <property type="evidence" value="ECO:0007669"/>
    <property type="project" value="UniProtKB-KW"/>
</dbReference>
<evidence type="ECO:0000256" key="6">
    <source>
        <dbReference type="PROSITE-ProRule" id="PRU01363"/>
    </source>
</evidence>
<dbReference type="PANTHER" id="PTHR43775">
    <property type="entry name" value="FATTY ACID SYNTHASE"/>
    <property type="match status" value="1"/>
</dbReference>
<evidence type="ECO:0000256" key="4">
    <source>
        <dbReference type="ARBA" id="ARBA00022679"/>
    </source>
</evidence>
<dbReference type="GO" id="GO:0031177">
    <property type="term" value="F:phosphopantetheine binding"/>
    <property type="evidence" value="ECO:0007669"/>
    <property type="project" value="InterPro"/>
</dbReference>
<keyword evidence="5" id="KW-0511">Multifunctional enzyme</keyword>
<dbReference type="InterPro" id="IPR018201">
    <property type="entry name" value="Ketoacyl_synth_AS"/>
</dbReference>
<dbReference type="SUPFAM" id="SSF52151">
    <property type="entry name" value="FabD/lysophospholipase-like"/>
    <property type="match status" value="1"/>
</dbReference>
<organism evidence="11 12">
    <name type="scientific">Penicillium fimorum</name>
    <dbReference type="NCBI Taxonomy" id="1882269"/>
    <lineage>
        <taxon>Eukaryota</taxon>
        <taxon>Fungi</taxon>
        <taxon>Dikarya</taxon>
        <taxon>Ascomycota</taxon>
        <taxon>Pezizomycotina</taxon>
        <taxon>Eurotiomycetes</taxon>
        <taxon>Eurotiomycetidae</taxon>
        <taxon>Eurotiales</taxon>
        <taxon>Aspergillaceae</taxon>
        <taxon>Penicillium</taxon>
    </lineage>
</organism>
<dbReference type="Pfam" id="PF00550">
    <property type="entry name" value="PP-binding"/>
    <property type="match status" value="2"/>
</dbReference>
<dbReference type="InterPro" id="IPR014031">
    <property type="entry name" value="Ketoacyl_synth_C"/>
</dbReference>
<reference evidence="11" key="1">
    <citation type="submission" date="2022-12" db="EMBL/GenBank/DDBJ databases">
        <authorList>
            <person name="Petersen C."/>
        </authorList>
    </citation>
    <scope>NUCLEOTIDE SEQUENCE</scope>
    <source>
        <strain evidence="11">IBT 29495</strain>
    </source>
</reference>
<feature type="active site" description="Proton acceptor; for dehydratase activity" evidence="6">
    <location>
        <position position="954"/>
    </location>
</feature>
<proteinExistence type="predicted"/>
<keyword evidence="12" id="KW-1185">Reference proteome</keyword>
<evidence type="ECO:0000259" key="8">
    <source>
        <dbReference type="PROSITE" id="PS50075"/>
    </source>
</evidence>
<dbReference type="InterPro" id="IPR020806">
    <property type="entry name" value="PKS_PP-bd"/>
</dbReference>
<dbReference type="InterPro" id="IPR006162">
    <property type="entry name" value="Ppantetheine_attach_site"/>
</dbReference>
<dbReference type="Pfam" id="PF07859">
    <property type="entry name" value="Abhydrolase_3"/>
    <property type="match status" value="1"/>
</dbReference>
<feature type="region of interest" description="N-terminal hotdog fold" evidence="6">
    <location>
        <begin position="921"/>
        <end position="1054"/>
    </location>
</feature>
<dbReference type="SUPFAM" id="SSF53335">
    <property type="entry name" value="S-adenosyl-L-methionine-dependent methyltransferases"/>
    <property type="match status" value="1"/>
</dbReference>
<feature type="region of interest" description="C-terminal hotdog fold" evidence="6">
    <location>
        <begin position="1091"/>
        <end position="1247"/>
    </location>
</feature>
<comment type="caution">
    <text evidence="11">The sequence shown here is derived from an EMBL/GenBank/DDBJ whole genome shotgun (WGS) entry which is preliminary data.</text>
</comment>
<feature type="region of interest" description="Disordered" evidence="7">
    <location>
        <begin position="1548"/>
        <end position="1571"/>
    </location>
</feature>
<dbReference type="PROSITE" id="PS00606">
    <property type="entry name" value="KS3_1"/>
    <property type="match status" value="1"/>
</dbReference>
<evidence type="ECO:0000313" key="12">
    <source>
        <dbReference type="Proteomes" id="UP001149954"/>
    </source>
</evidence>
<dbReference type="InterPro" id="IPR036736">
    <property type="entry name" value="ACP-like_sf"/>
</dbReference>
<feature type="domain" description="Ketosynthase family 3 (KS3)" evidence="9">
    <location>
        <begin position="11"/>
        <end position="425"/>
    </location>
</feature>
<dbReference type="Gene3D" id="3.30.70.3290">
    <property type="match status" value="1"/>
</dbReference>
<dbReference type="EMBL" id="JAPWDS010000002">
    <property type="protein sequence ID" value="KAJ5512743.1"/>
    <property type="molecule type" value="Genomic_DNA"/>
</dbReference>
<dbReference type="Gene3D" id="3.40.47.10">
    <property type="match status" value="1"/>
</dbReference>
<name>A0A9W9XZ49_9EURO</name>
<evidence type="ECO:0000256" key="1">
    <source>
        <dbReference type="ARBA" id="ARBA00004721"/>
    </source>
</evidence>
<dbReference type="InterPro" id="IPR001227">
    <property type="entry name" value="Ac_transferase_dom_sf"/>
</dbReference>
<dbReference type="Proteomes" id="UP001149954">
    <property type="component" value="Unassembled WGS sequence"/>
</dbReference>
<dbReference type="PANTHER" id="PTHR43775:SF21">
    <property type="entry name" value="NON-REDUCING POLYKETIDE SYNTHASE AUSA-RELATED"/>
    <property type="match status" value="1"/>
</dbReference>
<comment type="pathway">
    <text evidence="1">Secondary metabolite biosynthesis; terpenoid biosynthesis.</text>
</comment>
<dbReference type="GO" id="GO:0016787">
    <property type="term" value="F:hydrolase activity"/>
    <property type="evidence" value="ECO:0007669"/>
    <property type="project" value="InterPro"/>
</dbReference>
<dbReference type="Gene3D" id="3.40.50.150">
    <property type="entry name" value="Vaccinia Virus protein VP39"/>
    <property type="match status" value="1"/>
</dbReference>
<keyword evidence="3" id="KW-0597">Phosphoprotein</keyword>
<keyword evidence="2" id="KW-0596">Phosphopantetheine</keyword>
<dbReference type="GO" id="GO:0006633">
    <property type="term" value="P:fatty acid biosynthetic process"/>
    <property type="evidence" value="ECO:0007669"/>
    <property type="project" value="InterPro"/>
</dbReference>
<dbReference type="Pfam" id="PF08242">
    <property type="entry name" value="Methyltransf_12"/>
    <property type="match status" value="1"/>
</dbReference>
<dbReference type="SUPFAM" id="SSF47336">
    <property type="entry name" value="ACP-like"/>
    <property type="match status" value="2"/>
</dbReference>
<dbReference type="Pfam" id="PF00698">
    <property type="entry name" value="Acyl_transf_1"/>
    <property type="match status" value="1"/>
</dbReference>